<dbReference type="PANTHER" id="PTHR10146">
    <property type="entry name" value="PROLINE SYNTHETASE CO-TRANSCRIBED BACTERIAL HOMOLOG PROTEIN"/>
    <property type="match status" value="1"/>
</dbReference>
<gene>
    <name evidence="7" type="ORF">HMPREF3192_00750</name>
</gene>
<evidence type="ECO:0000256" key="3">
    <source>
        <dbReference type="PIRSR" id="PIRSR004848-1"/>
    </source>
</evidence>
<dbReference type="EMBL" id="LSCR01000012">
    <property type="protein sequence ID" value="KXB34651.1"/>
    <property type="molecule type" value="Genomic_DNA"/>
</dbReference>
<dbReference type="GO" id="GO:0030170">
    <property type="term" value="F:pyridoxal phosphate binding"/>
    <property type="evidence" value="ECO:0007669"/>
    <property type="project" value="UniProtKB-UniRule"/>
</dbReference>
<dbReference type="PIRSF" id="PIRSF004848">
    <property type="entry name" value="YBL036c_PLPDEIII"/>
    <property type="match status" value="1"/>
</dbReference>
<dbReference type="AlphaFoldDB" id="A0A133XUN0"/>
<dbReference type="RefSeq" id="WP_082715609.1">
    <property type="nucleotide sequence ID" value="NZ_KQ959492.1"/>
</dbReference>
<dbReference type="PANTHER" id="PTHR10146:SF14">
    <property type="entry name" value="PYRIDOXAL PHOSPHATE HOMEOSTASIS PROTEIN"/>
    <property type="match status" value="1"/>
</dbReference>
<evidence type="ECO:0000256" key="2">
    <source>
        <dbReference type="HAMAP-Rule" id="MF_02087"/>
    </source>
</evidence>
<evidence type="ECO:0000256" key="4">
    <source>
        <dbReference type="RuleBase" id="RU004514"/>
    </source>
</evidence>
<dbReference type="InterPro" id="IPR029066">
    <property type="entry name" value="PLP-binding_barrel"/>
</dbReference>
<proteinExistence type="inferred from homology"/>
<dbReference type="Gene3D" id="3.20.20.10">
    <property type="entry name" value="Alanine racemase"/>
    <property type="match status" value="1"/>
</dbReference>
<evidence type="ECO:0000259" key="6">
    <source>
        <dbReference type="Pfam" id="PF01168"/>
    </source>
</evidence>
<evidence type="ECO:0000313" key="7">
    <source>
        <dbReference type="EMBL" id="KXB34651.1"/>
    </source>
</evidence>
<comment type="function">
    <text evidence="2">Pyridoxal 5'-phosphate (PLP)-binding protein, which is involved in PLP homeostasis.</text>
</comment>
<reference evidence="8" key="1">
    <citation type="submission" date="2016-01" db="EMBL/GenBank/DDBJ databases">
        <authorList>
            <person name="Mitreva M."/>
            <person name="Pepin K.H."/>
            <person name="Mihindukulasuriya K.A."/>
            <person name="Fulton R."/>
            <person name="Fronick C."/>
            <person name="O'Laughlin M."/>
            <person name="Miner T."/>
            <person name="Herter B."/>
            <person name="Rosa B.A."/>
            <person name="Cordes M."/>
            <person name="Tomlinson C."/>
            <person name="Wollam A."/>
            <person name="Palsikar V.B."/>
            <person name="Mardis E.R."/>
            <person name="Wilson R.K."/>
        </authorList>
    </citation>
    <scope>NUCLEOTIDE SEQUENCE [LARGE SCALE GENOMIC DNA]</scope>
    <source>
        <strain evidence="8">DNF00019</strain>
    </source>
</reference>
<dbReference type="Pfam" id="PF01168">
    <property type="entry name" value="Ala_racemase_N"/>
    <property type="match status" value="1"/>
</dbReference>
<organism evidence="7 8">
    <name type="scientific">Atopobium deltae</name>
    <dbReference type="NCBI Taxonomy" id="1393034"/>
    <lineage>
        <taxon>Bacteria</taxon>
        <taxon>Bacillati</taxon>
        <taxon>Actinomycetota</taxon>
        <taxon>Coriobacteriia</taxon>
        <taxon>Coriobacteriales</taxon>
        <taxon>Atopobiaceae</taxon>
        <taxon>Atopobium</taxon>
    </lineage>
</organism>
<protein>
    <recommendedName>
        <fullName evidence="2">Pyridoxal phosphate homeostasis protein</fullName>
        <shortName evidence="2">PLP homeostasis protein</shortName>
    </recommendedName>
</protein>
<dbReference type="Proteomes" id="UP000070675">
    <property type="component" value="Unassembled WGS sequence"/>
</dbReference>
<dbReference type="InterPro" id="IPR001608">
    <property type="entry name" value="Ala_racemase_N"/>
</dbReference>
<evidence type="ECO:0000313" key="8">
    <source>
        <dbReference type="Proteomes" id="UP000070675"/>
    </source>
</evidence>
<dbReference type="InterPro" id="IPR011078">
    <property type="entry name" value="PyrdxlP_homeostasis"/>
</dbReference>
<sequence length="257" mass="28803">MQQCQNYRDPQYDGFHREDPRYSDPQYREFLGQRRAQILDSVASAARECDRDPSEIDVICVSKTVDIEQVKEAHEAGWNQFAENRPQELMRKTDALPDLSFDMIGNLQTNKINHVLGRARLIHSVASLELAAAVEKRAQAHGLIVKALLEVNVLGEATKSGFSPQELARDAEALAALEHLRFCGLMAMAPAHDKTAAQKCFEGLRNLRDEQEGRMGCALRELSCGMSDDYMLAIVEGSTMVRLGRIVFDPNYAFDVC</sequence>
<feature type="modified residue" description="N6-(pyridoxal phosphate)lysine" evidence="2 3">
    <location>
        <position position="63"/>
    </location>
</feature>
<feature type="compositionally biased region" description="Basic and acidic residues" evidence="5">
    <location>
        <begin position="10"/>
        <end position="20"/>
    </location>
</feature>
<evidence type="ECO:0000256" key="5">
    <source>
        <dbReference type="SAM" id="MobiDB-lite"/>
    </source>
</evidence>
<comment type="caution">
    <text evidence="7">The sequence shown here is derived from an EMBL/GenBank/DDBJ whole genome shotgun (WGS) entry which is preliminary data.</text>
</comment>
<feature type="region of interest" description="Disordered" evidence="5">
    <location>
        <begin position="1"/>
        <end position="20"/>
    </location>
</feature>
<keyword evidence="1 2" id="KW-0663">Pyridoxal phosphate</keyword>
<dbReference type="PATRIC" id="fig|1393034.3.peg.725"/>
<dbReference type="SUPFAM" id="SSF51419">
    <property type="entry name" value="PLP-binding barrel"/>
    <property type="match status" value="1"/>
</dbReference>
<dbReference type="OrthoDB" id="9804072at2"/>
<dbReference type="HAMAP" id="MF_02087">
    <property type="entry name" value="PLP_homeostasis"/>
    <property type="match status" value="1"/>
</dbReference>
<dbReference type="STRING" id="1393034.HMPREF3192_00750"/>
<keyword evidence="8" id="KW-1185">Reference proteome</keyword>
<feature type="domain" description="Alanine racemase N-terminal" evidence="6">
    <location>
        <begin position="60"/>
        <end position="248"/>
    </location>
</feature>
<name>A0A133XUN0_9ACTN</name>
<evidence type="ECO:0000256" key="1">
    <source>
        <dbReference type="ARBA" id="ARBA00022898"/>
    </source>
</evidence>
<comment type="cofactor">
    <cofactor evidence="3">
        <name>pyridoxal 5'-phosphate</name>
        <dbReference type="ChEBI" id="CHEBI:597326"/>
    </cofactor>
</comment>
<dbReference type="CDD" id="cd00635">
    <property type="entry name" value="PLPDE_III_YBL036c_like"/>
    <property type="match status" value="1"/>
</dbReference>
<comment type="similarity">
    <text evidence="2 4">Belongs to the pyridoxal phosphate-binding protein YggS/PROSC family.</text>
</comment>
<accession>A0A133XUN0</accession>
<dbReference type="NCBIfam" id="TIGR00044">
    <property type="entry name" value="YggS family pyridoxal phosphate-dependent enzyme"/>
    <property type="match status" value="1"/>
</dbReference>